<evidence type="ECO:0000256" key="3">
    <source>
        <dbReference type="ARBA" id="ARBA00022448"/>
    </source>
</evidence>
<dbReference type="CDD" id="cd06261">
    <property type="entry name" value="TM_PBP2"/>
    <property type="match status" value="1"/>
</dbReference>
<comment type="similarity">
    <text evidence="2 10">Belongs to the binding-protein-dependent transport system permease family. CysTW subfamily.</text>
</comment>
<dbReference type="InterPro" id="IPR000515">
    <property type="entry name" value="MetI-like"/>
</dbReference>
<dbReference type="RefSeq" id="WP_381443752.1">
    <property type="nucleotide sequence ID" value="NZ_JBHSNP010000011.1"/>
</dbReference>
<evidence type="ECO:0000256" key="10">
    <source>
        <dbReference type="RuleBase" id="RU365097"/>
    </source>
</evidence>
<feature type="transmembrane region" description="Helical" evidence="9">
    <location>
        <begin position="47"/>
        <end position="68"/>
    </location>
</feature>
<name>A0ABW0TY02_9BACL</name>
<dbReference type="Proteomes" id="UP001596071">
    <property type="component" value="Unassembled WGS sequence"/>
</dbReference>
<evidence type="ECO:0000313" key="12">
    <source>
        <dbReference type="EMBL" id="MFC5603370.1"/>
    </source>
</evidence>
<comment type="function">
    <text evidence="10">Part of the binding-protein-dependent transport system for molybdenum; probably responsible for the translocation of the substrate across the membrane.</text>
</comment>
<keyword evidence="13" id="KW-1185">Reference proteome</keyword>
<evidence type="ECO:0000256" key="9">
    <source>
        <dbReference type="RuleBase" id="RU363032"/>
    </source>
</evidence>
<feature type="transmembrane region" description="Helical" evidence="9">
    <location>
        <begin position="195"/>
        <end position="215"/>
    </location>
</feature>
<accession>A0ABW0TY02</accession>
<evidence type="ECO:0000256" key="6">
    <source>
        <dbReference type="ARBA" id="ARBA00022692"/>
    </source>
</evidence>
<feature type="transmembrane region" description="Helical" evidence="9">
    <location>
        <begin position="88"/>
        <end position="113"/>
    </location>
</feature>
<dbReference type="PANTHER" id="PTHR30183:SF3">
    <property type="entry name" value="MOLYBDENUM TRANSPORT SYSTEM PERMEASE PROTEIN MODB"/>
    <property type="match status" value="1"/>
</dbReference>
<evidence type="ECO:0000256" key="4">
    <source>
        <dbReference type="ARBA" id="ARBA00022475"/>
    </source>
</evidence>
<keyword evidence="8 9" id="KW-0472">Membrane</keyword>
<evidence type="ECO:0000256" key="8">
    <source>
        <dbReference type="ARBA" id="ARBA00023136"/>
    </source>
</evidence>
<dbReference type="NCBIfam" id="TIGR02141">
    <property type="entry name" value="modB_ABC"/>
    <property type="match status" value="1"/>
</dbReference>
<dbReference type="InterPro" id="IPR011867">
    <property type="entry name" value="ModB_ABC"/>
</dbReference>
<feature type="domain" description="ABC transmembrane type-1" evidence="11">
    <location>
        <begin position="9"/>
        <end position="211"/>
    </location>
</feature>
<comment type="subcellular location">
    <subcellularLocation>
        <location evidence="1 9">Cell membrane</location>
        <topology evidence="1 9">Multi-pass membrane protein</topology>
    </subcellularLocation>
</comment>
<dbReference type="Gene3D" id="1.10.3720.10">
    <property type="entry name" value="MetI-like"/>
    <property type="match status" value="1"/>
</dbReference>
<dbReference type="PROSITE" id="PS50928">
    <property type="entry name" value="ABC_TM1"/>
    <property type="match status" value="1"/>
</dbReference>
<proteinExistence type="inferred from homology"/>
<sequence>MTDIDYSPLLLSLKVAAISTAIVFISGVFFARLFSRKHFFGKTVIESVFMLPLVLPPTVVGFALLLAFGKHGWVGKWLMDWFGVQIVFTWLGAVIASIVVSFPLMYQSAAAAFDSLDERLENAARTFGASEWRVFWTIAFPLAWPGLLAGLVLAFARGLGEFGATLMIAGYIPGKTDTIPMAIYFAVESGQMEKATFWVVIIVALGFSTIMWLNWWSRRNMRRYADQSRNR</sequence>
<keyword evidence="3 9" id="KW-0813">Transport</keyword>
<dbReference type="Pfam" id="PF00528">
    <property type="entry name" value="BPD_transp_1"/>
    <property type="match status" value="1"/>
</dbReference>
<keyword evidence="5 10" id="KW-0500">Molybdenum</keyword>
<gene>
    <name evidence="12" type="primary">modB</name>
    <name evidence="12" type="ORF">ACFPTP_09045</name>
</gene>
<protein>
    <recommendedName>
        <fullName evidence="10">Molybdenum transport system permease</fullName>
    </recommendedName>
</protein>
<evidence type="ECO:0000313" key="13">
    <source>
        <dbReference type="Proteomes" id="UP001596071"/>
    </source>
</evidence>
<evidence type="ECO:0000256" key="1">
    <source>
        <dbReference type="ARBA" id="ARBA00004651"/>
    </source>
</evidence>
<comment type="caution">
    <text evidence="12">The sequence shown here is derived from an EMBL/GenBank/DDBJ whole genome shotgun (WGS) entry which is preliminary data.</text>
</comment>
<dbReference type="SUPFAM" id="SSF161098">
    <property type="entry name" value="MetI-like"/>
    <property type="match status" value="1"/>
</dbReference>
<keyword evidence="7 9" id="KW-1133">Transmembrane helix</keyword>
<keyword evidence="6 9" id="KW-0812">Transmembrane</keyword>
<dbReference type="PANTHER" id="PTHR30183">
    <property type="entry name" value="MOLYBDENUM TRANSPORT SYSTEM PERMEASE PROTEIN MODB"/>
    <property type="match status" value="1"/>
</dbReference>
<keyword evidence="4 10" id="KW-1003">Cell membrane</keyword>
<reference evidence="13" key="1">
    <citation type="journal article" date="2019" name="Int. J. Syst. Evol. Microbiol.">
        <title>The Global Catalogue of Microorganisms (GCM) 10K type strain sequencing project: providing services to taxonomists for standard genome sequencing and annotation.</title>
        <authorList>
            <consortium name="The Broad Institute Genomics Platform"/>
            <consortium name="The Broad Institute Genome Sequencing Center for Infectious Disease"/>
            <person name="Wu L."/>
            <person name="Ma J."/>
        </authorList>
    </citation>
    <scope>NUCLEOTIDE SEQUENCE [LARGE SCALE GENOMIC DNA]</scope>
    <source>
        <strain evidence="13">KACC 11299</strain>
    </source>
</reference>
<feature type="transmembrane region" description="Helical" evidence="9">
    <location>
        <begin position="134"/>
        <end position="156"/>
    </location>
</feature>
<feature type="transmembrane region" description="Helical" evidence="9">
    <location>
        <begin position="15"/>
        <end position="35"/>
    </location>
</feature>
<evidence type="ECO:0000256" key="5">
    <source>
        <dbReference type="ARBA" id="ARBA00022505"/>
    </source>
</evidence>
<evidence type="ECO:0000256" key="2">
    <source>
        <dbReference type="ARBA" id="ARBA00007069"/>
    </source>
</evidence>
<organism evidence="12 13">
    <name type="scientific">Sporosarcina koreensis</name>
    <dbReference type="NCBI Taxonomy" id="334735"/>
    <lineage>
        <taxon>Bacteria</taxon>
        <taxon>Bacillati</taxon>
        <taxon>Bacillota</taxon>
        <taxon>Bacilli</taxon>
        <taxon>Bacillales</taxon>
        <taxon>Caryophanaceae</taxon>
        <taxon>Sporosarcina</taxon>
    </lineage>
</organism>
<dbReference type="InterPro" id="IPR035906">
    <property type="entry name" value="MetI-like_sf"/>
</dbReference>
<evidence type="ECO:0000256" key="7">
    <source>
        <dbReference type="ARBA" id="ARBA00022989"/>
    </source>
</evidence>
<evidence type="ECO:0000259" key="11">
    <source>
        <dbReference type="PROSITE" id="PS50928"/>
    </source>
</evidence>
<dbReference type="EMBL" id="JBHSNP010000011">
    <property type="protein sequence ID" value="MFC5603370.1"/>
    <property type="molecule type" value="Genomic_DNA"/>
</dbReference>